<dbReference type="RefSeq" id="WP_179587533.1">
    <property type="nucleotide sequence ID" value="NZ_JACBYR010000001.1"/>
</dbReference>
<evidence type="ECO:0000256" key="2">
    <source>
        <dbReference type="SAM" id="MobiDB-lite"/>
    </source>
</evidence>
<keyword evidence="5" id="KW-1185">Reference proteome</keyword>
<dbReference type="EMBL" id="JACBYR010000001">
    <property type="protein sequence ID" value="NYE83759.1"/>
    <property type="molecule type" value="Genomic_DNA"/>
</dbReference>
<organism evidence="4 5">
    <name type="scientific">Pigmentiphaga litoralis</name>
    <dbReference type="NCBI Taxonomy" id="516702"/>
    <lineage>
        <taxon>Bacteria</taxon>
        <taxon>Pseudomonadati</taxon>
        <taxon>Pseudomonadota</taxon>
        <taxon>Betaproteobacteria</taxon>
        <taxon>Burkholderiales</taxon>
        <taxon>Alcaligenaceae</taxon>
        <taxon>Pigmentiphaga</taxon>
    </lineage>
</organism>
<gene>
    <name evidence="4" type="ORF">FHW18_003030</name>
</gene>
<keyword evidence="4" id="KW-0808">Transferase</keyword>
<feature type="region of interest" description="Disordered" evidence="2">
    <location>
        <begin position="135"/>
        <end position="155"/>
    </location>
</feature>
<dbReference type="PANTHER" id="PTHR11895:SF7">
    <property type="entry name" value="GLUTAMYL-TRNA(GLN) AMIDOTRANSFERASE SUBUNIT A, MITOCHONDRIAL"/>
    <property type="match status" value="1"/>
</dbReference>
<evidence type="ECO:0000313" key="4">
    <source>
        <dbReference type="EMBL" id="NYE83759.1"/>
    </source>
</evidence>
<dbReference type="Pfam" id="PF01425">
    <property type="entry name" value="Amidase"/>
    <property type="match status" value="1"/>
</dbReference>
<feature type="domain" description="Amidase" evidence="3">
    <location>
        <begin position="29"/>
        <end position="436"/>
    </location>
</feature>
<reference evidence="4 5" key="1">
    <citation type="submission" date="2020-07" db="EMBL/GenBank/DDBJ databases">
        <title>Genomic Encyclopedia of Type Strains, Phase IV (KMG-V): Genome sequencing to study the core and pangenomes of soil and plant-associated prokaryotes.</title>
        <authorList>
            <person name="Whitman W."/>
        </authorList>
    </citation>
    <scope>NUCLEOTIDE SEQUENCE [LARGE SCALE GENOMIC DNA]</scope>
    <source>
        <strain evidence="4 5">SAS40</strain>
    </source>
</reference>
<dbReference type="GO" id="GO:0016740">
    <property type="term" value="F:transferase activity"/>
    <property type="evidence" value="ECO:0007669"/>
    <property type="project" value="UniProtKB-KW"/>
</dbReference>
<dbReference type="InterPro" id="IPR023631">
    <property type="entry name" value="Amidase_dom"/>
</dbReference>
<dbReference type="Gene3D" id="3.90.1300.10">
    <property type="entry name" value="Amidase signature (AS) domain"/>
    <property type="match status" value="1"/>
</dbReference>
<proteinExistence type="inferred from homology"/>
<dbReference type="InterPro" id="IPR036928">
    <property type="entry name" value="AS_sf"/>
</dbReference>
<dbReference type="AlphaFoldDB" id="A0A7Y9LLB0"/>
<accession>A0A7Y9LLB0</accession>
<evidence type="ECO:0000259" key="3">
    <source>
        <dbReference type="Pfam" id="PF01425"/>
    </source>
</evidence>
<comment type="caution">
    <text evidence="4">The sequence shown here is derived from an EMBL/GenBank/DDBJ whole genome shotgun (WGS) entry which is preliminary data.</text>
</comment>
<evidence type="ECO:0000256" key="1">
    <source>
        <dbReference type="ARBA" id="ARBA00009199"/>
    </source>
</evidence>
<sequence length="446" mass="46871">MSHDLTPTLVSFQAATEGFRAGTDSPRDFLERAIDKLEAAEPTLKAFAALAIPRARIVADGASLRWKEGRPVSRIDGMPIGIKDIIETFDMPMGLGSPTASGFQPVRDAAVVHALRDSGAAIVGKTKTTEFAGSYATDTRNPHDPTRTSGGSSAGSASAVGAGILPVALGTQVIGSTLRPASFCGAFGFKPTLGAINRGGSHDFQSHSCIGVIGASLADIWFTTHEMVQRAGGDPGAMGLIGKAELAAPAKPGKLILLQTPAWDDATASAREQLLATVSTMSAAGVQILSRDNHEGVAKFETALLEVMDLALDIVGYESRWPLKSVAYRDRDGLSPSVLTRIKLSDELGLDGYRALLTRRAAMREAFETLAREADAFITLGATGAAPKGIQWTGNPMFNVPASVLGAPALSLPVYEDEGMPLGLQLMGAQHTDERLFAIANYVMAR</sequence>
<dbReference type="InterPro" id="IPR000120">
    <property type="entry name" value="Amidase"/>
</dbReference>
<dbReference type="PANTHER" id="PTHR11895">
    <property type="entry name" value="TRANSAMIDASE"/>
    <property type="match status" value="1"/>
</dbReference>
<dbReference type="SUPFAM" id="SSF75304">
    <property type="entry name" value="Amidase signature (AS) enzymes"/>
    <property type="match status" value="1"/>
</dbReference>
<dbReference type="Proteomes" id="UP000542125">
    <property type="component" value="Unassembled WGS sequence"/>
</dbReference>
<protein>
    <submittedName>
        <fullName evidence="4">Asp-tRNA(Asn)/Glu-tRNA(Gln) amidotransferase A subunit family amidase</fullName>
    </submittedName>
</protein>
<evidence type="ECO:0000313" key="5">
    <source>
        <dbReference type="Proteomes" id="UP000542125"/>
    </source>
</evidence>
<name>A0A7Y9LLB0_9BURK</name>
<comment type="similarity">
    <text evidence="1">Belongs to the amidase family.</text>
</comment>